<name>A0A1J5DTI6_9BACT</name>
<dbReference type="Pfam" id="PF00196">
    <property type="entry name" value="GerE"/>
    <property type="match status" value="1"/>
</dbReference>
<evidence type="ECO:0000313" key="2">
    <source>
        <dbReference type="EMBL" id="OIP38755.1"/>
    </source>
</evidence>
<evidence type="ECO:0000259" key="1">
    <source>
        <dbReference type="Pfam" id="PF00196"/>
    </source>
</evidence>
<dbReference type="Gene3D" id="1.10.10.10">
    <property type="entry name" value="Winged helix-like DNA-binding domain superfamily/Winged helix DNA-binding domain"/>
    <property type="match status" value="1"/>
</dbReference>
<dbReference type="AlphaFoldDB" id="A0A1J5DTI6"/>
<dbReference type="GO" id="GO:0006352">
    <property type="term" value="P:DNA-templated transcription initiation"/>
    <property type="evidence" value="ECO:0007669"/>
    <property type="project" value="InterPro"/>
</dbReference>
<proteinExistence type="predicted"/>
<dbReference type="InterPro" id="IPR016032">
    <property type="entry name" value="Sig_transdc_resp-reg_C-effctor"/>
</dbReference>
<feature type="domain" description="HTH luxR-type" evidence="1">
    <location>
        <begin position="121"/>
        <end position="163"/>
    </location>
</feature>
<dbReference type="GO" id="GO:0003677">
    <property type="term" value="F:DNA binding"/>
    <property type="evidence" value="ECO:0007669"/>
    <property type="project" value="InterPro"/>
</dbReference>
<dbReference type="GO" id="GO:0003700">
    <property type="term" value="F:DNA-binding transcription factor activity"/>
    <property type="evidence" value="ECO:0007669"/>
    <property type="project" value="InterPro"/>
</dbReference>
<comment type="caution">
    <text evidence="2">The sequence shown here is derived from an EMBL/GenBank/DDBJ whole genome shotgun (WGS) entry which is preliminary data.</text>
</comment>
<dbReference type="InterPro" id="IPR013325">
    <property type="entry name" value="RNA_pol_sigma_r2"/>
</dbReference>
<sequence length="170" mass="20003">MDFGELVKRFSPYLKRLSNKVIIPSRAIGQDDLYQEMLYHLWERWKQGEFEDKNDGYIRGSCYFHLKNYLRRYTEKVNLISLDEPFGEEGTTIKDIIPDHAAPFDVRVDDALFIQQMKAKELTRREKDVIELLAQGDTLRDIGKRLGISHVRVLKIRENISGKFARRLQG</sequence>
<organism evidence="2 3">
    <name type="scientific">Candidatus Desantisbacteria bacterium CG2_30_40_21</name>
    <dbReference type="NCBI Taxonomy" id="1817895"/>
    <lineage>
        <taxon>Bacteria</taxon>
        <taxon>Candidatus Desantisiibacteriota</taxon>
    </lineage>
</organism>
<evidence type="ECO:0000313" key="3">
    <source>
        <dbReference type="Proteomes" id="UP000183085"/>
    </source>
</evidence>
<gene>
    <name evidence="2" type="ORF">AUJ95_06375</name>
</gene>
<reference evidence="2 3" key="1">
    <citation type="journal article" date="2016" name="Environ. Microbiol.">
        <title>Genomic resolution of a cold subsurface aquifer community provides metabolic insights for novel microbes adapted to high CO concentrations.</title>
        <authorList>
            <person name="Probst A.J."/>
            <person name="Castelle C.J."/>
            <person name="Singh A."/>
            <person name="Brown C.T."/>
            <person name="Anantharaman K."/>
            <person name="Sharon I."/>
            <person name="Hug L.A."/>
            <person name="Burstein D."/>
            <person name="Emerson J.B."/>
            <person name="Thomas B.C."/>
            <person name="Banfield J.F."/>
        </authorList>
    </citation>
    <scope>NUCLEOTIDE SEQUENCE [LARGE SCALE GENOMIC DNA]</scope>
    <source>
        <strain evidence="2">CG2_30_40_21</strain>
    </source>
</reference>
<dbReference type="InterPro" id="IPR036388">
    <property type="entry name" value="WH-like_DNA-bd_sf"/>
</dbReference>
<dbReference type="SUPFAM" id="SSF88946">
    <property type="entry name" value="Sigma2 domain of RNA polymerase sigma factors"/>
    <property type="match status" value="1"/>
</dbReference>
<dbReference type="EMBL" id="MNYI01000172">
    <property type="protein sequence ID" value="OIP38755.1"/>
    <property type="molecule type" value="Genomic_DNA"/>
</dbReference>
<dbReference type="InterPro" id="IPR000792">
    <property type="entry name" value="Tscrpt_reg_LuxR_C"/>
</dbReference>
<accession>A0A1J5DTI6</accession>
<dbReference type="SUPFAM" id="SSF46894">
    <property type="entry name" value="C-terminal effector domain of the bipartite response regulators"/>
    <property type="match status" value="1"/>
</dbReference>
<protein>
    <recommendedName>
        <fullName evidence="1">HTH luxR-type domain-containing protein</fullName>
    </recommendedName>
</protein>
<dbReference type="Proteomes" id="UP000183085">
    <property type="component" value="Unassembled WGS sequence"/>
</dbReference>
<dbReference type="Gene3D" id="1.10.1740.10">
    <property type="match status" value="1"/>
</dbReference>
<dbReference type="STRING" id="1817895.AUJ95_06375"/>